<dbReference type="InterPro" id="IPR000175">
    <property type="entry name" value="Na/ntran_symport"/>
</dbReference>
<sequence length="458" mass="49900">MEKNNGQREVFSSKFAVIAAAAGLAIGLGNIWKFPYITGIYGGAAFILVYLICIVLIGLPVMLAEFVIGRRARKNAVASFQELSPNTPWYLTGAFGLVTGYIILSFYGVIAGWTLHYVFLAITNGFKNQSPEQLNNIFTTLITNPWQPVAWQLIFMVLTAGVILGGVKDGIEKYAKILMPLLLIIIIILDIRAITLPGAKEGLEFLFKPDFSKLNATAIMSALGHAFFSLSLGMAAMVTYGSYIGKKENLGITTLQVTLADTVIALLAGLAIFPAVFAFGVEPTSGPGLVFLTLPNVFNKMPAGYFFGILFFVLLAVAALTSSISLLEVVVAYFNENLKMSRKKATLVAASTIALLGSFESLTYSIIKFDLPLFKGGKWHSFALLDWMIEISDLMLPIGGFFIAIFVGFVMKDNDVKDEISNSGEIEVAWYSAFKVFIRWVAPVAIIATFINMIFGLV</sequence>
<feature type="transmembrane region" description="Helical" evidence="7">
    <location>
        <begin position="301"/>
        <end position="334"/>
    </location>
</feature>
<feature type="transmembrane region" description="Helical" evidence="7">
    <location>
        <begin position="436"/>
        <end position="455"/>
    </location>
</feature>
<dbReference type="SUPFAM" id="SSF161070">
    <property type="entry name" value="SNF-like"/>
    <property type="match status" value="1"/>
</dbReference>
<dbReference type="Proteomes" id="UP000184447">
    <property type="component" value="Unassembled WGS sequence"/>
</dbReference>
<evidence type="ECO:0000313" key="8">
    <source>
        <dbReference type="EMBL" id="SHH13994.1"/>
    </source>
</evidence>
<proteinExistence type="inferred from homology"/>
<name>A0A1M5QIL0_9CLOT</name>
<dbReference type="STRING" id="1121316.SAMN02745207_00125"/>
<accession>A0A1M5QIL0</accession>
<keyword evidence="5 7" id="KW-0472">Membrane</keyword>
<dbReference type="RefSeq" id="WP_073335931.1">
    <property type="nucleotide sequence ID" value="NZ_FQXM01000002.1"/>
</dbReference>
<dbReference type="GO" id="GO:0015293">
    <property type="term" value="F:symporter activity"/>
    <property type="evidence" value="ECO:0007669"/>
    <property type="project" value="UniProtKB-KW"/>
</dbReference>
<dbReference type="PROSITE" id="PS50267">
    <property type="entry name" value="NA_NEUROTRAN_SYMP_3"/>
    <property type="match status" value="1"/>
</dbReference>
<evidence type="ECO:0000313" key="9">
    <source>
        <dbReference type="Proteomes" id="UP000184447"/>
    </source>
</evidence>
<feature type="transmembrane region" description="Helical" evidence="7">
    <location>
        <begin position="346"/>
        <end position="367"/>
    </location>
</feature>
<evidence type="ECO:0000256" key="7">
    <source>
        <dbReference type="SAM" id="Phobius"/>
    </source>
</evidence>
<keyword evidence="9" id="KW-1185">Reference proteome</keyword>
<dbReference type="CDD" id="cd10336">
    <property type="entry name" value="SLC6sbd_Tyt1-Like"/>
    <property type="match status" value="1"/>
</dbReference>
<dbReference type="OrthoDB" id="9762833at2"/>
<dbReference type="PANTHER" id="PTHR42948:SF1">
    <property type="entry name" value="TRANSPORTER"/>
    <property type="match status" value="1"/>
</dbReference>
<dbReference type="PRINTS" id="PR00176">
    <property type="entry name" value="NANEUSMPORT"/>
</dbReference>
<feature type="transmembrane region" description="Helical" evidence="7">
    <location>
        <begin position="44"/>
        <end position="68"/>
    </location>
</feature>
<feature type="transmembrane region" description="Helical" evidence="7">
    <location>
        <begin position="387"/>
        <end position="411"/>
    </location>
</feature>
<dbReference type="InterPro" id="IPR037272">
    <property type="entry name" value="SNS_sf"/>
</dbReference>
<evidence type="ECO:0000256" key="3">
    <source>
        <dbReference type="ARBA" id="ARBA00022692"/>
    </source>
</evidence>
<feature type="transmembrane region" description="Helical" evidence="7">
    <location>
        <begin position="259"/>
        <end position="281"/>
    </location>
</feature>
<dbReference type="AlphaFoldDB" id="A0A1M5QIL0"/>
<feature type="transmembrane region" description="Helical" evidence="7">
    <location>
        <begin position="89"/>
        <end position="110"/>
    </location>
</feature>
<keyword evidence="3 6" id="KW-0812">Transmembrane</keyword>
<dbReference type="PROSITE" id="PS00610">
    <property type="entry name" value="NA_NEUROTRAN_SYMP_1"/>
    <property type="match status" value="1"/>
</dbReference>
<dbReference type="NCBIfam" id="NF037979">
    <property type="entry name" value="Na_transp"/>
    <property type="match status" value="1"/>
</dbReference>
<evidence type="ECO:0000256" key="2">
    <source>
        <dbReference type="ARBA" id="ARBA00022448"/>
    </source>
</evidence>
<comment type="subcellular location">
    <subcellularLocation>
        <location evidence="1">Membrane</location>
        <topology evidence="1">Multi-pass membrane protein</topology>
    </subcellularLocation>
</comment>
<keyword evidence="2 6" id="KW-0813">Transport</keyword>
<evidence type="ECO:0000256" key="1">
    <source>
        <dbReference type="ARBA" id="ARBA00004141"/>
    </source>
</evidence>
<protein>
    <recommendedName>
        <fullName evidence="6">Transporter</fullName>
    </recommendedName>
</protein>
<organism evidence="8 9">
    <name type="scientific">Clostridium grantii DSM 8605</name>
    <dbReference type="NCBI Taxonomy" id="1121316"/>
    <lineage>
        <taxon>Bacteria</taxon>
        <taxon>Bacillati</taxon>
        <taxon>Bacillota</taxon>
        <taxon>Clostridia</taxon>
        <taxon>Eubacteriales</taxon>
        <taxon>Clostridiaceae</taxon>
        <taxon>Clostridium</taxon>
    </lineage>
</organism>
<evidence type="ECO:0000256" key="5">
    <source>
        <dbReference type="ARBA" id="ARBA00023136"/>
    </source>
</evidence>
<keyword evidence="4 7" id="KW-1133">Transmembrane helix</keyword>
<evidence type="ECO:0000256" key="4">
    <source>
        <dbReference type="ARBA" id="ARBA00022989"/>
    </source>
</evidence>
<dbReference type="PANTHER" id="PTHR42948">
    <property type="entry name" value="TRANSPORTER"/>
    <property type="match status" value="1"/>
</dbReference>
<feature type="transmembrane region" description="Helical" evidence="7">
    <location>
        <begin position="174"/>
        <end position="194"/>
    </location>
</feature>
<dbReference type="EMBL" id="FQXM01000002">
    <property type="protein sequence ID" value="SHH13994.1"/>
    <property type="molecule type" value="Genomic_DNA"/>
</dbReference>
<reference evidence="8 9" key="1">
    <citation type="submission" date="2016-11" db="EMBL/GenBank/DDBJ databases">
        <authorList>
            <person name="Jaros S."/>
            <person name="Januszkiewicz K."/>
            <person name="Wedrychowicz H."/>
        </authorList>
    </citation>
    <scope>NUCLEOTIDE SEQUENCE [LARGE SCALE GENOMIC DNA]</scope>
    <source>
        <strain evidence="8 9">DSM 8605</strain>
    </source>
</reference>
<feature type="transmembrane region" description="Helical" evidence="7">
    <location>
        <begin position="214"/>
        <end position="238"/>
    </location>
</feature>
<feature type="transmembrane region" description="Helical" evidence="7">
    <location>
        <begin position="12"/>
        <end position="32"/>
    </location>
</feature>
<evidence type="ECO:0000256" key="6">
    <source>
        <dbReference type="RuleBase" id="RU003732"/>
    </source>
</evidence>
<gene>
    <name evidence="8" type="ORF">SAMN02745207_00125</name>
</gene>
<dbReference type="Pfam" id="PF00209">
    <property type="entry name" value="SNF"/>
    <property type="match status" value="2"/>
</dbReference>
<feature type="transmembrane region" description="Helical" evidence="7">
    <location>
        <begin position="149"/>
        <end position="167"/>
    </location>
</feature>
<dbReference type="GO" id="GO:0016020">
    <property type="term" value="C:membrane"/>
    <property type="evidence" value="ECO:0007669"/>
    <property type="project" value="UniProtKB-SubCell"/>
</dbReference>
<keyword evidence="6" id="KW-0769">Symport</keyword>
<dbReference type="InterPro" id="IPR047218">
    <property type="entry name" value="YocR/YhdH-like"/>
</dbReference>
<comment type="similarity">
    <text evidence="6">Belongs to the sodium:neurotransmitter symporter (SNF) (TC 2.A.22) family.</text>
</comment>